<feature type="domain" description="Aldehyde dehydrogenase" evidence="2">
    <location>
        <begin position="21"/>
        <end position="431"/>
    </location>
</feature>
<keyword evidence="1 3" id="KW-0560">Oxidoreductase</keyword>
<keyword evidence="3" id="KW-0614">Plasmid</keyword>
<accession>A0A0P0RKZ2</accession>
<evidence type="ECO:0000259" key="2">
    <source>
        <dbReference type="Pfam" id="PF00171"/>
    </source>
</evidence>
<dbReference type="GO" id="GO:0047533">
    <property type="term" value="F:2,5-dioxovalerate dehydrogenase (NADP+) activity"/>
    <property type="evidence" value="ECO:0007669"/>
    <property type="project" value="UniProtKB-EC"/>
</dbReference>
<dbReference type="EMBL" id="CP012748">
    <property type="protein sequence ID" value="ALL69441.1"/>
    <property type="molecule type" value="Genomic_DNA"/>
</dbReference>
<dbReference type="RefSeq" id="WP_035995868.1">
    <property type="nucleotide sequence ID" value="NZ_CP012748.1"/>
</dbReference>
<gene>
    <name evidence="3" type="ORF">K788_0005073</name>
</gene>
<dbReference type="SUPFAM" id="SSF53720">
    <property type="entry name" value="ALDH-like"/>
    <property type="match status" value="1"/>
</dbReference>
<dbReference type="InterPro" id="IPR016163">
    <property type="entry name" value="Ald_DH_C"/>
</dbReference>
<reference evidence="3 4" key="1">
    <citation type="journal article" date="2014" name="Genome Announc.">
        <title>Draft Genome Sequence of the Haloacid-Degrading Burkholderia caribensis Strain MBA4.</title>
        <authorList>
            <person name="Pan Y."/>
            <person name="Kong K.F."/>
            <person name="Tsang J.S."/>
        </authorList>
    </citation>
    <scope>NUCLEOTIDE SEQUENCE [LARGE SCALE GENOMIC DNA]</scope>
    <source>
        <strain evidence="3 4">MBA4</strain>
        <plasmid evidence="4">Plasmid</plasmid>
    </source>
</reference>
<dbReference type="Gene3D" id="3.40.309.10">
    <property type="entry name" value="Aldehyde Dehydrogenase, Chain A, domain 2"/>
    <property type="match status" value="1"/>
</dbReference>
<proteinExistence type="predicted"/>
<evidence type="ECO:0000256" key="1">
    <source>
        <dbReference type="ARBA" id="ARBA00023002"/>
    </source>
</evidence>
<dbReference type="PANTHER" id="PTHR43353:SF3">
    <property type="entry name" value="ALDEHYDE DEHYDROGENASE-RELATED"/>
    <property type="match status" value="1"/>
</dbReference>
<dbReference type="CDD" id="cd07129">
    <property type="entry name" value="ALDH_KGSADH"/>
    <property type="match status" value="1"/>
</dbReference>
<dbReference type="InterPro" id="IPR016161">
    <property type="entry name" value="Ald_DH/histidinol_DH"/>
</dbReference>
<dbReference type="InterPro" id="IPR050740">
    <property type="entry name" value="Aldehyde_DH_Superfamily"/>
</dbReference>
<dbReference type="Pfam" id="PF00171">
    <property type="entry name" value="Aldedh"/>
    <property type="match status" value="1"/>
</dbReference>
<sequence>MNLTGELLIGASARRGQGAGFHAVDAATEQVLQAPTYYSAKSGDVDAACTLAESAFDAYRTLPAERRAGFLDDIAARIEALGDALIERAMSESGLPKARLEGERARTANQLRMFAALVRSGDAVDARIEPALPERQPPRTDLRFQRIGVGPVAVFGASNFPLAFSVAGGDTAAALAAGCPVVVKAHPAHPGTSELVGRAIQEAVRHAELPEGVFSMLFDAGHEVGAALVAHPSIKAVGFTGSRAGGRALMAIANARPEPIPVYAEMSSVNPNLLMPAALGSRAETLARDFVASVTLGCGQFCTNPGLMLGIAGEGFERFAATAAQSIDGVQAGVMLTGGILRAYEAGIERFAAKPAVTTLARGKAPEAGSRRAQAVLFCVSAKSLLADHTLADEVFGPCSVLVECANADELRTVLNRIEGQLTITLHLDDADQPAAQALLPVLERKAGRILANGFPTGVEVCDAMVHGGPFPATSDGRSTSVGTAAIERYMRPVCYQNLPAALLPEALRDANPLGVHRRFAGRHERTPG</sequence>
<dbReference type="KEGG" id="bcai:K788_0005073"/>
<dbReference type="AlphaFoldDB" id="A0A0P0RKZ2"/>
<protein>
    <submittedName>
        <fullName evidence="3">Ketoglutarate semialdehyde dehydrogenase</fullName>
        <ecNumber evidence="3">1.2.1.26</ecNumber>
    </submittedName>
</protein>
<name>A0A0P0RKZ2_9BURK</name>
<evidence type="ECO:0000313" key="4">
    <source>
        <dbReference type="Proteomes" id="UP000019146"/>
    </source>
</evidence>
<geneLocation type="plasmid" evidence="4"/>
<dbReference type="InterPro" id="IPR044151">
    <property type="entry name" value="ALDH_KGSADH"/>
</dbReference>
<dbReference type="Proteomes" id="UP000019146">
    <property type="component" value="Plasmid unnamed"/>
</dbReference>
<evidence type="ECO:0000313" key="3">
    <source>
        <dbReference type="EMBL" id="ALL69441.1"/>
    </source>
</evidence>
<dbReference type="EC" id="1.2.1.26" evidence="3"/>
<dbReference type="GeneID" id="69973012"/>
<dbReference type="InterPro" id="IPR015590">
    <property type="entry name" value="Aldehyde_DH_dom"/>
</dbReference>
<dbReference type="Gene3D" id="3.40.605.10">
    <property type="entry name" value="Aldehyde Dehydrogenase, Chain A, domain 1"/>
    <property type="match status" value="1"/>
</dbReference>
<dbReference type="PANTHER" id="PTHR43353">
    <property type="entry name" value="SUCCINATE-SEMIALDEHYDE DEHYDROGENASE, MITOCHONDRIAL"/>
    <property type="match status" value="1"/>
</dbReference>
<organism evidence="3 4">
    <name type="scientific">Paraburkholderia caribensis MBA4</name>
    <dbReference type="NCBI Taxonomy" id="1323664"/>
    <lineage>
        <taxon>Bacteria</taxon>
        <taxon>Pseudomonadati</taxon>
        <taxon>Pseudomonadota</taxon>
        <taxon>Betaproteobacteria</taxon>
        <taxon>Burkholderiales</taxon>
        <taxon>Burkholderiaceae</taxon>
        <taxon>Paraburkholderia</taxon>
    </lineage>
</organism>
<dbReference type="InterPro" id="IPR016162">
    <property type="entry name" value="Ald_DH_N"/>
</dbReference>